<comment type="caution">
    <text evidence="8">The sequence shown here is derived from an EMBL/GenBank/DDBJ whole genome shotgun (WGS) entry which is preliminary data.</text>
</comment>
<dbReference type="PROSITE" id="PS01279">
    <property type="entry name" value="PCMT"/>
    <property type="match status" value="1"/>
</dbReference>
<evidence type="ECO:0000256" key="6">
    <source>
        <dbReference type="ARBA" id="ARBA00022691"/>
    </source>
</evidence>
<dbReference type="GO" id="GO:0004719">
    <property type="term" value="F:protein-L-isoaspartate (D-aspartate) O-methyltransferase activity"/>
    <property type="evidence" value="ECO:0007669"/>
    <property type="project" value="UniProtKB-EC"/>
</dbReference>
<dbReference type="Proteomes" id="UP000709336">
    <property type="component" value="Unassembled WGS sequence"/>
</dbReference>
<comment type="catalytic activity">
    <reaction evidence="7">
        <text>[protein]-L-isoaspartate + S-adenosyl-L-methionine = [protein]-L-isoaspartate alpha-methyl ester + S-adenosyl-L-homocysteine</text>
        <dbReference type="Rhea" id="RHEA:12705"/>
        <dbReference type="Rhea" id="RHEA-COMP:12143"/>
        <dbReference type="Rhea" id="RHEA-COMP:12144"/>
        <dbReference type="ChEBI" id="CHEBI:57856"/>
        <dbReference type="ChEBI" id="CHEBI:59789"/>
        <dbReference type="ChEBI" id="CHEBI:90596"/>
        <dbReference type="ChEBI" id="CHEBI:90598"/>
        <dbReference type="EC" id="2.1.1.77"/>
    </reaction>
</comment>
<organism evidence="8 9">
    <name type="scientific">Alteromonas ponticola</name>
    <dbReference type="NCBI Taxonomy" id="2720613"/>
    <lineage>
        <taxon>Bacteria</taxon>
        <taxon>Pseudomonadati</taxon>
        <taxon>Pseudomonadota</taxon>
        <taxon>Gammaproteobacteria</taxon>
        <taxon>Alteromonadales</taxon>
        <taxon>Alteromonadaceae</taxon>
        <taxon>Alteromonas/Salinimonas group</taxon>
        <taxon>Alteromonas</taxon>
    </lineage>
</organism>
<dbReference type="SUPFAM" id="SSF53335">
    <property type="entry name" value="S-adenosyl-L-methionine-dependent methyltransferases"/>
    <property type="match status" value="1"/>
</dbReference>
<evidence type="ECO:0000256" key="2">
    <source>
        <dbReference type="ARBA" id="ARBA00005369"/>
    </source>
</evidence>
<dbReference type="Gene3D" id="3.40.50.150">
    <property type="entry name" value="Vaccinia Virus protein VP39"/>
    <property type="match status" value="1"/>
</dbReference>
<sequence>MAHSGIDTAAEKRRMLTRHLAGRDIRDSRVLQAMQTVPREAFVGALYFADAYIDAPLPIDEGQTISQPYIVAKMVELAEIDHHARVLEVGAGSGYGAAILGQIAAQVFSIERIAHLATNARQVIQKLGYTNITIVHGDGTQGLMEHAPFDAIIVTAATSFVPDALKEQLVFGGSIIVPVGDDDFQQLIKLTRMDVDSFERTTHGAVRFVPLLRECEG</sequence>
<keyword evidence="3 7" id="KW-0963">Cytoplasm</keyword>
<keyword evidence="9" id="KW-1185">Reference proteome</keyword>
<dbReference type="NCBIfam" id="TIGR00080">
    <property type="entry name" value="pimt"/>
    <property type="match status" value="1"/>
</dbReference>
<keyword evidence="6 7" id="KW-0949">S-adenosyl-L-methionine</keyword>
<name>A0ABX1QYD9_9ALTE</name>
<keyword evidence="4 7" id="KW-0489">Methyltransferase</keyword>
<reference evidence="8 9" key="1">
    <citation type="submission" date="2020-03" db="EMBL/GenBank/DDBJ databases">
        <title>Alteromonas ponticola sp. nov., isolated from seawater.</title>
        <authorList>
            <person name="Yoon J.-H."/>
            <person name="Kim Y.-O."/>
        </authorList>
    </citation>
    <scope>NUCLEOTIDE SEQUENCE [LARGE SCALE GENOMIC DNA]</scope>
    <source>
        <strain evidence="8 9">MYP5</strain>
    </source>
</reference>
<dbReference type="CDD" id="cd02440">
    <property type="entry name" value="AdoMet_MTases"/>
    <property type="match status" value="1"/>
</dbReference>
<comment type="subcellular location">
    <subcellularLocation>
        <location evidence="1 7">Cytoplasm</location>
    </subcellularLocation>
</comment>
<gene>
    <name evidence="7" type="primary">pcm</name>
    <name evidence="8" type="ORF">HCJ96_04270</name>
</gene>
<dbReference type="InterPro" id="IPR000682">
    <property type="entry name" value="PCMT"/>
</dbReference>
<dbReference type="EMBL" id="JAATNW010000002">
    <property type="protein sequence ID" value="NMH59234.1"/>
    <property type="molecule type" value="Genomic_DNA"/>
</dbReference>
<keyword evidence="5 7" id="KW-0808">Transferase</keyword>
<evidence type="ECO:0000256" key="4">
    <source>
        <dbReference type="ARBA" id="ARBA00022603"/>
    </source>
</evidence>
<comment type="function">
    <text evidence="7">Catalyzes the methyl esterification of L-isoaspartyl residues in peptides and proteins that result from spontaneous decomposition of normal L-aspartyl and L-asparaginyl residues. It plays a role in the repair and/or degradation of damaged proteins.</text>
</comment>
<accession>A0ABX1QYD9</accession>
<dbReference type="PANTHER" id="PTHR11579">
    <property type="entry name" value="PROTEIN-L-ISOASPARTATE O-METHYLTRANSFERASE"/>
    <property type="match status" value="1"/>
</dbReference>
<evidence type="ECO:0000313" key="8">
    <source>
        <dbReference type="EMBL" id="NMH59234.1"/>
    </source>
</evidence>
<dbReference type="NCBIfam" id="NF001453">
    <property type="entry name" value="PRK00312.1"/>
    <property type="match status" value="1"/>
</dbReference>
<evidence type="ECO:0000256" key="5">
    <source>
        <dbReference type="ARBA" id="ARBA00022679"/>
    </source>
</evidence>
<protein>
    <recommendedName>
        <fullName evidence="7">Protein-L-isoaspartate O-methyltransferase</fullName>
        <ecNumber evidence="7">2.1.1.77</ecNumber>
    </recommendedName>
    <alternativeName>
        <fullName evidence="7">L-isoaspartyl protein carboxyl methyltransferase</fullName>
    </alternativeName>
    <alternativeName>
        <fullName evidence="7">Protein L-isoaspartyl methyltransferase</fullName>
    </alternativeName>
    <alternativeName>
        <fullName evidence="7">Protein-beta-aspartate methyltransferase</fullName>
        <shortName evidence="7">PIMT</shortName>
    </alternativeName>
</protein>
<dbReference type="InterPro" id="IPR029063">
    <property type="entry name" value="SAM-dependent_MTases_sf"/>
</dbReference>
<dbReference type="EC" id="2.1.1.77" evidence="7"/>
<proteinExistence type="inferred from homology"/>
<feature type="active site" evidence="7">
    <location>
        <position position="66"/>
    </location>
</feature>
<dbReference type="RefSeq" id="WP_169209797.1">
    <property type="nucleotide sequence ID" value="NZ_JAATNW010000002.1"/>
</dbReference>
<evidence type="ECO:0000256" key="1">
    <source>
        <dbReference type="ARBA" id="ARBA00004496"/>
    </source>
</evidence>
<evidence type="ECO:0000313" key="9">
    <source>
        <dbReference type="Proteomes" id="UP000709336"/>
    </source>
</evidence>
<dbReference type="Pfam" id="PF01135">
    <property type="entry name" value="PCMT"/>
    <property type="match status" value="1"/>
</dbReference>
<comment type="similarity">
    <text evidence="2 7">Belongs to the methyltransferase superfamily. L-isoaspartyl/D-aspartyl protein methyltransferase family.</text>
</comment>
<evidence type="ECO:0000256" key="3">
    <source>
        <dbReference type="ARBA" id="ARBA00022490"/>
    </source>
</evidence>
<dbReference type="GO" id="GO:0032259">
    <property type="term" value="P:methylation"/>
    <property type="evidence" value="ECO:0007669"/>
    <property type="project" value="UniProtKB-KW"/>
</dbReference>
<dbReference type="PANTHER" id="PTHR11579:SF0">
    <property type="entry name" value="PROTEIN-L-ISOASPARTATE(D-ASPARTATE) O-METHYLTRANSFERASE"/>
    <property type="match status" value="1"/>
</dbReference>
<evidence type="ECO:0000256" key="7">
    <source>
        <dbReference type="HAMAP-Rule" id="MF_00090"/>
    </source>
</evidence>
<dbReference type="HAMAP" id="MF_00090">
    <property type="entry name" value="PIMT"/>
    <property type="match status" value="1"/>
</dbReference>